<dbReference type="AlphaFoldDB" id="A0A1G8X4H5"/>
<dbReference type="STRING" id="1095776.SAMN04515672_1591"/>
<accession>A0A1G8X4H5</accession>
<dbReference type="EMBL" id="FNFE01000002">
    <property type="protein sequence ID" value="SDJ84660.1"/>
    <property type="molecule type" value="Genomic_DNA"/>
</dbReference>
<proteinExistence type="predicted"/>
<keyword evidence="3" id="KW-1185">Reference proteome</keyword>
<evidence type="ECO:0000256" key="1">
    <source>
        <dbReference type="SAM" id="Phobius"/>
    </source>
</evidence>
<sequence>MSLLPITSVVGAFGYRAIATLEPFENDVIVPVTGITMGPCFGLLVRVVAVVTREQRSAVTEDICRS</sequence>
<gene>
    <name evidence="2" type="ORF">SAMN04515672_1591</name>
</gene>
<dbReference type="Proteomes" id="UP000198882">
    <property type="component" value="Unassembled WGS sequence"/>
</dbReference>
<protein>
    <submittedName>
        <fullName evidence="2">Uncharacterized protein</fullName>
    </submittedName>
</protein>
<name>A0A1G8X4H5_9EURY</name>
<keyword evidence="1" id="KW-1133">Transmembrane helix</keyword>
<evidence type="ECO:0000313" key="2">
    <source>
        <dbReference type="EMBL" id="SDJ84660.1"/>
    </source>
</evidence>
<feature type="transmembrane region" description="Helical" evidence="1">
    <location>
        <begin position="29"/>
        <end position="49"/>
    </location>
</feature>
<keyword evidence="1" id="KW-0472">Membrane</keyword>
<reference evidence="3" key="1">
    <citation type="submission" date="2016-10" db="EMBL/GenBank/DDBJ databases">
        <authorList>
            <person name="Varghese N."/>
            <person name="Submissions S."/>
        </authorList>
    </citation>
    <scope>NUCLEOTIDE SEQUENCE [LARGE SCALE GENOMIC DNA]</scope>
    <source>
        <strain evidence="3">B4,CECT 8067,JCM 17497</strain>
    </source>
</reference>
<organism evidence="2 3">
    <name type="scientific">Natronorubrum texcoconense</name>
    <dbReference type="NCBI Taxonomy" id="1095776"/>
    <lineage>
        <taxon>Archaea</taxon>
        <taxon>Methanobacteriati</taxon>
        <taxon>Methanobacteriota</taxon>
        <taxon>Stenosarchaea group</taxon>
        <taxon>Halobacteria</taxon>
        <taxon>Halobacteriales</taxon>
        <taxon>Natrialbaceae</taxon>
        <taxon>Natronorubrum</taxon>
    </lineage>
</organism>
<keyword evidence="1" id="KW-0812">Transmembrane</keyword>
<evidence type="ECO:0000313" key="3">
    <source>
        <dbReference type="Proteomes" id="UP000198882"/>
    </source>
</evidence>